<organism evidence="1 2">
    <name type="scientific">Candidatus Propionivibrio aalborgensis</name>
    <dbReference type="NCBI Taxonomy" id="1860101"/>
    <lineage>
        <taxon>Bacteria</taxon>
        <taxon>Pseudomonadati</taxon>
        <taxon>Pseudomonadota</taxon>
        <taxon>Betaproteobacteria</taxon>
        <taxon>Rhodocyclales</taxon>
        <taxon>Rhodocyclaceae</taxon>
        <taxon>Propionivibrio</taxon>
    </lineage>
</organism>
<sequence length="388" mass="44712">MKLTIGNPVVGDDFFDRELEQRQIWRKLESNHLLMLAPRRIGKTSLIYRLCQDSQTHRFFSLHCSFAGCEDERNCVQELFKALHILHTTGQKASKLFDGIKSIKIAGTGIDWTNERSDSWRSAGEEIGTALAASEDNWLICIDELPVFIVKLLQQGEPGRQRARTFLYWLRELRQTHFQRIKWLLAGSIGLDTMAARLLIGDAINDLEPFKLDAFSQDSASRLLAELAHSYELPLDSATIEHLLKRIGWPVPYYLQLMFSHLRDACLDEQTQPSPTAVDAVFNKLLGQSYRVHFDYWRQRLDDELGQPEAGYATRILDLICATPEGMTSDALAQALQPQIADPDVRGRMLRHLLQILENDGYLVRHGTDHYAYRLEWLRMYWLKELRA</sequence>
<dbReference type="InterPro" id="IPR027417">
    <property type="entry name" value="P-loop_NTPase"/>
</dbReference>
<evidence type="ECO:0000313" key="2">
    <source>
        <dbReference type="Proteomes" id="UP000199600"/>
    </source>
</evidence>
<evidence type="ECO:0008006" key="3">
    <source>
        <dbReference type="Google" id="ProtNLM"/>
    </source>
</evidence>
<reference evidence="1 2" key="1">
    <citation type="submission" date="2016-06" db="EMBL/GenBank/DDBJ databases">
        <authorList>
            <person name="Kjaerup R.B."/>
            <person name="Dalgaard T.S."/>
            <person name="Juul-Madsen H.R."/>
        </authorList>
    </citation>
    <scope>NUCLEOTIDE SEQUENCE [LARGE SCALE GENOMIC DNA]</scope>
    <source>
        <strain evidence="1">2</strain>
    </source>
</reference>
<dbReference type="EMBL" id="FLQY01000402">
    <property type="protein sequence ID" value="SBT11239.1"/>
    <property type="molecule type" value="Genomic_DNA"/>
</dbReference>
<dbReference type="RefSeq" id="WP_186412777.1">
    <property type="nucleotide sequence ID" value="NZ_FLQY01000402.1"/>
</dbReference>
<dbReference type="SUPFAM" id="SSF52540">
    <property type="entry name" value="P-loop containing nucleoside triphosphate hydrolases"/>
    <property type="match status" value="1"/>
</dbReference>
<dbReference type="Proteomes" id="UP000199600">
    <property type="component" value="Unassembled WGS sequence"/>
</dbReference>
<dbReference type="AlphaFoldDB" id="A0A1A8Y280"/>
<dbReference type="PANTHER" id="PTHR34301">
    <property type="entry name" value="DNA-BINDING PROTEIN-RELATED"/>
    <property type="match status" value="1"/>
</dbReference>
<dbReference type="Gene3D" id="3.40.50.300">
    <property type="entry name" value="P-loop containing nucleotide triphosphate hydrolases"/>
    <property type="match status" value="1"/>
</dbReference>
<keyword evidence="2" id="KW-1185">Reference proteome</keyword>
<gene>
    <name evidence="1" type="ORF">PROAA_960009</name>
</gene>
<evidence type="ECO:0000313" key="1">
    <source>
        <dbReference type="EMBL" id="SBT11239.1"/>
    </source>
</evidence>
<dbReference type="PANTHER" id="PTHR34301:SF8">
    <property type="entry name" value="ATPASE DOMAIN-CONTAINING PROTEIN"/>
    <property type="match status" value="1"/>
</dbReference>
<protein>
    <recommendedName>
        <fullName evidence="3">ATP-binding protein</fullName>
    </recommendedName>
</protein>
<name>A0A1A8Y280_9RHOO</name>
<proteinExistence type="predicted"/>
<accession>A0A1A8Y280</accession>